<comment type="caution">
    <text evidence="3">The sequence shown here is derived from an EMBL/GenBank/DDBJ whole genome shotgun (WGS) entry which is preliminary data.</text>
</comment>
<dbReference type="InterPro" id="IPR001075">
    <property type="entry name" value="NIF_FeS_clus_asmbl_NifU_C"/>
</dbReference>
<evidence type="ECO:0000313" key="4">
    <source>
        <dbReference type="Proteomes" id="UP000194003"/>
    </source>
</evidence>
<dbReference type="GO" id="GO:0051536">
    <property type="term" value="F:iron-sulfur cluster binding"/>
    <property type="evidence" value="ECO:0007669"/>
    <property type="project" value="InterPro"/>
</dbReference>
<comment type="similarity">
    <text evidence="1">Belongs to the NifU family.</text>
</comment>
<dbReference type="AlphaFoldDB" id="A0A1Y2K903"/>
<gene>
    <name evidence="3" type="ORF">MAIT1_03853</name>
</gene>
<dbReference type="GO" id="GO:0005198">
    <property type="term" value="F:structural molecule activity"/>
    <property type="evidence" value="ECO:0007669"/>
    <property type="project" value="UniProtKB-ARBA"/>
</dbReference>
<sequence>MIMRDKVEAVLAEIRPMLQRDGGDVELVEITEDNVVNVRLRGACGSCPGAMMTLKGGIERAMKERIPEVRSVENVG</sequence>
<dbReference type="InterPro" id="IPR034904">
    <property type="entry name" value="FSCA_dom_sf"/>
</dbReference>
<reference evidence="3 4" key="1">
    <citation type="journal article" date="2016" name="BMC Genomics">
        <title>Combined genomic and structural analyses of a cultured magnetotactic bacterium reveals its niche adaptation to a dynamic environment.</title>
        <authorList>
            <person name="Araujo A.C."/>
            <person name="Morillo V."/>
            <person name="Cypriano J."/>
            <person name="Teixeira L.C."/>
            <person name="Leao P."/>
            <person name="Lyra S."/>
            <person name="Almeida L.G."/>
            <person name="Bazylinski D.A."/>
            <person name="Vasconcellos A.T."/>
            <person name="Abreu F."/>
            <person name="Lins U."/>
        </authorList>
    </citation>
    <scope>NUCLEOTIDE SEQUENCE [LARGE SCALE GENOMIC DNA]</scope>
    <source>
        <strain evidence="3 4">IT-1</strain>
    </source>
</reference>
<accession>A0A1Y2K903</accession>
<dbReference type="Proteomes" id="UP000194003">
    <property type="component" value="Unassembled WGS sequence"/>
</dbReference>
<protein>
    <submittedName>
        <fullName evidence="3">Putative NifU domain-containing protein</fullName>
    </submittedName>
</protein>
<evidence type="ECO:0000259" key="2">
    <source>
        <dbReference type="Pfam" id="PF01106"/>
    </source>
</evidence>
<dbReference type="GO" id="GO:0005506">
    <property type="term" value="F:iron ion binding"/>
    <property type="evidence" value="ECO:0007669"/>
    <property type="project" value="InterPro"/>
</dbReference>
<dbReference type="EMBL" id="LVJN01000015">
    <property type="protein sequence ID" value="OSM07218.1"/>
    <property type="molecule type" value="Genomic_DNA"/>
</dbReference>
<evidence type="ECO:0000313" key="3">
    <source>
        <dbReference type="EMBL" id="OSM07218.1"/>
    </source>
</evidence>
<feature type="domain" description="NIF system FeS cluster assembly NifU C-terminal" evidence="2">
    <location>
        <begin position="7"/>
        <end position="73"/>
    </location>
</feature>
<dbReference type="STRING" id="1434232.MAIT1_03853"/>
<dbReference type="PANTHER" id="PTHR11178">
    <property type="entry name" value="IRON-SULFUR CLUSTER SCAFFOLD PROTEIN NFU-RELATED"/>
    <property type="match status" value="1"/>
</dbReference>
<dbReference type="Gene3D" id="3.30.300.130">
    <property type="entry name" value="Fe-S cluster assembly (FSCA)"/>
    <property type="match status" value="1"/>
</dbReference>
<dbReference type="FunFam" id="3.30.300.130:FF:000003">
    <property type="entry name" value="NifU-like protein 3, chloroplastic"/>
    <property type="match status" value="1"/>
</dbReference>
<evidence type="ECO:0000256" key="1">
    <source>
        <dbReference type="ARBA" id="ARBA00006420"/>
    </source>
</evidence>
<dbReference type="GO" id="GO:0016226">
    <property type="term" value="P:iron-sulfur cluster assembly"/>
    <property type="evidence" value="ECO:0007669"/>
    <property type="project" value="InterPro"/>
</dbReference>
<dbReference type="SUPFAM" id="SSF117916">
    <property type="entry name" value="Fe-S cluster assembly (FSCA) domain-like"/>
    <property type="match status" value="1"/>
</dbReference>
<dbReference type="Pfam" id="PF01106">
    <property type="entry name" value="NifU"/>
    <property type="match status" value="1"/>
</dbReference>
<proteinExistence type="inferred from homology"/>
<keyword evidence="4" id="KW-1185">Reference proteome</keyword>
<dbReference type="PANTHER" id="PTHR11178:SF25">
    <property type="entry name" value="NIFU-LIKE PROTEIN 3, CHLOROPLASTIC"/>
    <property type="match status" value="1"/>
</dbReference>
<organism evidence="3 4">
    <name type="scientific">Magnetofaba australis IT-1</name>
    <dbReference type="NCBI Taxonomy" id="1434232"/>
    <lineage>
        <taxon>Bacteria</taxon>
        <taxon>Pseudomonadati</taxon>
        <taxon>Pseudomonadota</taxon>
        <taxon>Magnetococcia</taxon>
        <taxon>Magnetococcales</taxon>
        <taxon>Magnetococcaceae</taxon>
        <taxon>Magnetofaba</taxon>
    </lineage>
</organism>
<name>A0A1Y2K903_9PROT</name>